<organism evidence="3 4">
    <name type="scientific">Oidiodendron maius (strain Zn)</name>
    <dbReference type="NCBI Taxonomy" id="913774"/>
    <lineage>
        <taxon>Eukaryota</taxon>
        <taxon>Fungi</taxon>
        <taxon>Dikarya</taxon>
        <taxon>Ascomycota</taxon>
        <taxon>Pezizomycotina</taxon>
        <taxon>Leotiomycetes</taxon>
        <taxon>Leotiomycetes incertae sedis</taxon>
        <taxon>Myxotrichaceae</taxon>
        <taxon>Oidiodendron</taxon>
    </lineage>
</organism>
<evidence type="ECO:0000259" key="2">
    <source>
        <dbReference type="Pfam" id="PF20493"/>
    </source>
</evidence>
<reference evidence="3 4" key="1">
    <citation type="submission" date="2014-04" db="EMBL/GenBank/DDBJ databases">
        <authorList>
            <consortium name="DOE Joint Genome Institute"/>
            <person name="Kuo A."/>
            <person name="Martino E."/>
            <person name="Perotto S."/>
            <person name="Kohler A."/>
            <person name="Nagy L.G."/>
            <person name="Floudas D."/>
            <person name="Copeland A."/>
            <person name="Barry K.W."/>
            <person name="Cichocki N."/>
            <person name="Veneault-Fourrey C."/>
            <person name="LaButti K."/>
            <person name="Lindquist E.A."/>
            <person name="Lipzen A."/>
            <person name="Lundell T."/>
            <person name="Morin E."/>
            <person name="Murat C."/>
            <person name="Sun H."/>
            <person name="Tunlid A."/>
            <person name="Henrissat B."/>
            <person name="Grigoriev I.V."/>
            <person name="Hibbett D.S."/>
            <person name="Martin F."/>
            <person name="Nordberg H.P."/>
            <person name="Cantor M.N."/>
            <person name="Hua S.X."/>
        </authorList>
    </citation>
    <scope>NUCLEOTIDE SEQUENCE [LARGE SCALE GENOMIC DNA]</scope>
    <source>
        <strain evidence="3 4">Zn</strain>
    </source>
</reference>
<feature type="chain" id="PRO_5002175944" description="WD-like domain-containing protein" evidence="1">
    <location>
        <begin position="19"/>
        <end position="185"/>
    </location>
</feature>
<gene>
    <name evidence="3" type="ORF">OIDMADRAFT_60420</name>
</gene>
<dbReference type="InterPro" id="IPR046925">
    <property type="entry name" value="WD-like_fungi"/>
</dbReference>
<accession>A0A0C3C6Y9</accession>
<feature type="signal peptide" evidence="1">
    <location>
        <begin position="1"/>
        <end position="18"/>
    </location>
</feature>
<dbReference type="AlphaFoldDB" id="A0A0C3C6Y9"/>
<dbReference type="HOGENOM" id="CLU_1461743_0_0_1"/>
<dbReference type="Pfam" id="PF20493">
    <property type="entry name" value="WD-like_fungi"/>
    <property type="match status" value="1"/>
</dbReference>
<sequence length="185" mass="19683">MQFASISLVLAYGITVMASPLVVERDHTSTSEVEGYSEFYREPAVLSDGYIVYYGSNGTKTSSLAPAKLQERSCKTTATPVCSSSHAARNDICTALVTELFNDAGTSVSQSPRQICYEGAGEDSNPYCCVSWHSTVDNLIKGDLAPLANAMLTQCTANGISGKTSGIVVREDCTDVCLSNRGTHC</sequence>
<feature type="domain" description="WD-like" evidence="2">
    <location>
        <begin position="67"/>
        <end position="185"/>
    </location>
</feature>
<evidence type="ECO:0000313" key="3">
    <source>
        <dbReference type="EMBL" id="KIM94643.1"/>
    </source>
</evidence>
<keyword evidence="4" id="KW-1185">Reference proteome</keyword>
<protein>
    <recommendedName>
        <fullName evidence="2">WD-like domain-containing protein</fullName>
    </recommendedName>
</protein>
<evidence type="ECO:0000313" key="4">
    <source>
        <dbReference type="Proteomes" id="UP000054321"/>
    </source>
</evidence>
<evidence type="ECO:0000256" key="1">
    <source>
        <dbReference type="SAM" id="SignalP"/>
    </source>
</evidence>
<dbReference type="InParanoid" id="A0A0C3C6Y9"/>
<keyword evidence="1" id="KW-0732">Signal</keyword>
<dbReference type="Proteomes" id="UP000054321">
    <property type="component" value="Unassembled WGS sequence"/>
</dbReference>
<proteinExistence type="predicted"/>
<reference evidence="4" key="2">
    <citation type="submission" date="2015-01" db="EMBL/GenBank/DDBJ databases">
        <title>Evolutionary Origins and Diversification of the Mycorrhizal Mutualists.</title>
        <authorList>
            <consortium name="DOE Joint Genome Institute"/>
            <consortium name="Mycorrhizal Genomics Consortium"/>
            <person name="Kohler A."/>
            <person name="Kuo A."/>
            <person name="Nagy L.G."/>
            <person name="Floudas D."/>
            <person name="Copeland A."/>
            <person name="Barry K.W."/>
            <person name="Cichocki N."/>
            <person name="Veneault-Fourrey C."/>
            <person name="LaButti K."/>
            <person name="Lindquist E.A."/>
            <person name="Lipzen A."/>
            <person name="Lundell T."/>
            <person name="Morin E."/>
            <person name="Murat C."/>
            <person name="Riley R."/>
            <person name="Ohm R."/>
            <person name="Sun H."/>
            <person name="Tunlid A."/>
            <person name="Henrissat B."/>
            <person name="Grigoriev I.V."/>
            <person name="Hibbett D.S."/>
            <person name="Martin F."/>
        </authorList>
    </citation>
    <scope>NUCLEOTIDE SEQUENCE [LARGE SCALE GENOMIC DNA]</scope>
    <source>
        <strain evidence="4">Zn</strain>
    </source>
</reference>
<dbReference type="OrthoDB" id="3705032at2759"/>
<name>A0A0C3C6Y9_OIDMZ</name>
<dbReference type="EMBL" id="KN832889">
    <property type="protein sequence ID" value="KIM94643.1"/>
    <property type="molecule type" value="Genomic_DNA"/>
</dbReference>